<accession>A0A444HHU5</accession>
<protein>
    <submittedName>
        <fullName evidence="1">Uncharacterized protein</fullName>
    </submittedName>
</protein>
<name>A0A444HHU5_RHILE</name>
<dbReference type="Proteomes" id="UP000283817">
    <property type="component" value="Unassembled WGS sequence"/>
</dbReference>
<evidence type="ECO:0000313" key="1">
    <source>
        <dbReference type="EMBL" id="RWX20941.1"/>
    </source>
</evidence>
<organism evidence="1 2">
    <name type="scientific">Rhizobium leguminosarum</name>
    <dbReference type="NCBI Taxonomy" id="384"/>
    <lineage>
        <taxon>Bacteria</taxon>
        <taxon>Pseudomonadati</taxon>
        <taxon>Pseudomonadota</taxon>
        <taxon>Alphaproteobacteria</taxon>
        <taxon>Hyphomicrobiales</taxon>
        <taxon>Rhizobiaceae</taxon>
        <taxon>Rhizobium/Agrobacterium group</taxon>
        <taxon>Rhizobium</taxon>
    </lineage>
</organism>
<evidence type="ECO:0000313" key="2">
    <source>
        <dbReference type="Proteomes" id="UP000283817"/>
    </source>
</evidence>
<gene>
    <name evidence="1" type="ORF">EHI47_37940</name>
</gene>
<dbReference type="EMBL" id="SBHX01000135">
    <property type="protein sequence ID" value="RWX20941.1"/>
    <property type="molecule type" value="Genomic_DNA"/>
</dbReference>
<proteinExistence type="predicted"/>
<reference evidence="1 2" key="1">
    <citation type="submission" date="2019-01" db="EMBL/GenBank/DDBJ databases">
        <title>RHIZO-ID as a novel technology for direct rhizobia identification.</title>
        <authorList>
            <person name="De Meyer S.E."/>
        </authorList>
    </citation>
    <scope>NUCLEOTIDE SEQUENCE [LARGE SCALE GENOMIC DNA]</scope>
    <source>
        <strain evidence="1 2">WSM448</strain>
    </source>
</reference>
<sequence>MRREIEPATAATATVRRHHPARGIIVDARAAVYPSIFFAFCAYKPLIEPLSLDEVHLDVMQSLKGMNIRAAHARAHG</sequence>
<comment type="caution">
    <text evidence="1">The sequence shown here is derived from an EMBL/GenBank/DDBJ whole genome shotgun (WGS) entry which is preliminary data.</text>
</comment>
<dbReference type="AlphaFoldDB" id="A0A444HHU5"/>